<reference evidence="1" key="1">
    <citation type="submission" date="2019-04" db="EMBL/GenBank/DDBJ databases">
        <authorList>
            <person name="Alioto T."/>
            <person name="Alioto T."/>
        </authorList>
    </citation>
    <scope>NUCLEOTIDE SEQUENCE [LARGE SCALE GENOMIC DNA]</scope>
</reference>
<protein>
    <submittedName>
        <fullName evidence="1">Uncharacterized protein</fullName>
    </submittedName>
</protein>
<evidence type="ECO:0000313" key="2">
    <source>
        <dbReference type="Proteomes" id="UP000335636"/>
    </source>
</evidence>
<proteinExistence type="predicted"/>
<keyword evidence="2" id="KW-1185">Reference proteome</keyword>
<accession>A0A5E4BP39</accession>
<feature type="non-terminal residue" evidence="1">
    <location>
        <position position="1"/>
    </location>
</feature>
<comment type="caution">
    <text evidence="1">The sequence shown here is derived from an EMBL/GenBank/DDBJ whole genome shotgun (WGS) entry which is preliminary data.</text>
</comment>
<gene>
    <name evidence="1" type="ORF">MONAX_5E000653</name>
</gene>
<name>A0A5E4BP39_MARMO</name>
<feature type="non-terminal residue" evidence="1">
    <location>
        <position position="119"/>
    </location>
</feature>
<dbReference type="AlphaFoldDB" id="A0A5E4BP39"/>
<dbReference type="EMBL" id="CABDUW010000535">
    <property type="protein sequence ID" value="VTJ71026.1"/>
    <property type="molecule type" value="Genomic_DNA"/>
</dbReference>
<evidence type="ECO:0000313" key="1">
    <source>
        <dbReference type="EMBL" id="VTJ71026.1"/>
    </source>
</evidence>
<organism evidence="1 2">
    <name type="scientific">Marmota monax</name>
    <name type="common">Woodchuck</name>
    <dbReference type="NCBI Taxonomy" id="9995"/>
    <lineage>
        <taxon>Eukaryota</taxon>
        <taxon>Metazoa</taxon>
        <taxon>Chordata</taxon>
        <taxon>Craniata</taxon>
        <taxon>Vertebrata</taxon>
        <taxon>Euteleostomi</taxon>
        <taxon>Mammalia</taxon>
        <taxon>Eutheria</taxon>
        <taxon>Euarchontoglires</taxon>
        <taxon>Glires</taxon>
        <taxon>Rodentia</taxon>
        <taxon>Sciuromorpha</taxon>
        <taxon>Sciuridae</taxon>
        <taxon>Xerinae</taxon>
        <taxon>Marmotini</taxon>
        <taxon>Marmota</taxon>
    </lineage>
</organism>
<dbReference type="Proteomes" id="UP000335636">
    <property type="component" value="Unassembled WGS sequence"/>
</dbReference>
<sequence length="119" mass="13371">GGRSRESWKRPGSWTRVEFFLQFNGSAWSCFGGEMIRESGALAFQLSNFLVICGEISFYATEFINSVDLVYSDPGHKAGDGHNNEDSSLTALLSFATLLNHTYWWLLVIWQPTTDVSPK</sequence>